<dbReference type="AlphaFoldDB" id="G4T324"/>
<dbReference type="HOGENOM" id="CLU_3100655_0_0_6"/>
<dbReference type="Proteomes" id="UP000008315">
    <property type="component" value="Chromosome"/>
</dbReference>
<proteinExistence type="predicted"/>
<protein>
    <submittedName>
        <fullName evidence="1">PemK-like protein 2</fullName>
    </submittedName>
</protein>
<gene>
    <name evidence="1" type="ordered locus">MEALZ_3101</name>
</gene>
<dbReference type="RefSeq" id="WP_014149528.1">
    <property type="nucleotide sequence ID" value="NC_016112.1"/>
</dbReference>
<sequence length="51" mass="5574">MGLETQGVVLVNDIRSLDPIARRAVYIEKADAVVIDECLAKLEAILGYEAK</sequence>
<evidence type="ECO:0000313" key="2">
    <source>
        <dbReference type="Proteomes" id="UP000008315"/>
    </source>
</evidence>
<accession>G4T324</accession>
<reference evidence="2" key="1">
    <citation type="journal article" date="2012" name="J. Bacteriol.">
        <title>Genome sequence of the haloalkaliphilic methanotrophic bacterium Methylomicrobium alcaliphilum 20Z.</title>
        <authorList>
            <person name="Vuilleumier S."/>
            <person name="Khmelenina V.N."/>
            <person name="Bringel F."/>
            <person name="Reshetnikov A.S."/>
            <person name="Lajus A."/>
            <person name="Mangenot S."/>
            <person name="Rouy Z."/>
            <person name="Op den Camp H.J."/>
            <person name="Jetten M.S."/>
            <person name="Dispirito A.A."/>
            <person name="Dunfield P."/>
            <person name="Klotz M.G."/>
            <person name="Semrau J.D."/>
            <person name="Stein L.Y."/>
            <person name="Barbe V."/>
            <person name="Medigue C."/>
            <person name="Trotsenko Y.A."/>
            <person name="Kalyuzhnaya M.G."/>
        </authorList>
    </citation>
    <scope>NUCLEOTIDE SEQUENCE [LARGE SCALE GENOMIC DNA]</scope>
    <source>
        <strain evidence="2">DSM 19304 / NCIMB 14124 / VKM B-2133 / 20Z</strain>
    </source>
</reference>
<name>G4T324_META2</name>
<dbReference type="PATRIC" id="fig|271065.3.peg.3196"/>
<dbReference type="KEGG" id="mah:MEALZ_3101"/>
<keyword evidence="2" id="KW-1185">Reference proteome</keyword>
<organism evidence="1 2">
    <name type="scientific">Methylotuvimicrobium alcaliphilum (strain DSM 19304 / NCIMB 14124 / VKM B-2133 / 20Z)</name>
    <name type="common">Methylomicrobium alcaliphilum</name>
    <dbReference type="NCBI Taxonomy" id="1091494"/>
    <lineage>
        <taxon>Bacteria</taxon>
        <taxon>Pseudomonadati</taxon>
        <taxon>Pseudomonadota</taxon>
        <taxon>Gammaproteobacteria</taxon>
        <taxon>Methylococcales</taxon>
        <taxon>Methylococcaceae</taxon>
        <taxon>Methylotuvimicrobium</taxon>
    </lineage>
</organism>
<evidence type="ECO:0000313" key="1">
    <source>
        <dbReference type="EMBL" id="CCE24766.1"/>
    </source>
</evidence>
<dbReference type="SUPFAM" id="SSF50118">
    <property type="entry name" value="Cell growth inhibitor/plasmid maintenance toxic component"/>
    <property type="match status" value="1"/>
</dbReference>
<dbReference type="EMBL" id="FO082060">
    <property type="protein sequence ID" value="CCE24766.1"/>
    <property type="molecule type" value="Genomic_DNA"/>
</dbReference>